<evidence type="ECO:0000256" key="4">
    <source>
        <dbReference type="ARBA" id="ARBA00022725"/>
    </source>
</evidence>
<keyword evidence="6 9" id="KW-0472">Membrane</keyword>
<evidence type="ECO:0000256" key="1">
    <source>
        <dbReference type="ARBA" id="ARBA00004141"/>
    </source>
</evidence>
<evidence type="ECO:0000313" key="10">
    <source>
        <dbReference type="EMBL" id="CAD1555851.1"/>
    </source>
</evidence>
<keyword evidence="5 9" id="KW-1133">Transmembrane helix</keyword>
<keyword evidence="7" id="KW-0675">Receptor</keyword>
<evidence type="ECO:0000256" key="8">
    <source>
        <dbReference type="ARBA" id="ARBA00023224"/>
    </source>
</evidence>
<name>A0A6V7JUP9_9HYME</name>
<evidence type="ECO:0000256" key="6">
    <source>
        <dbReference type="ARBA" id="ARBA00023136"/>
    </source>
</evidence>
<dbReference type="InterPro" id="IPR004117">
    <property type="entry name" value="7tm6_olfct_rcpt"/>
</dbReference>
<evidence type="ECO:0000256" key="7">
    <source>
        <dbReference type="ARBA" id="ARBA00023170"/>
    </source>
</evidence>
<dbReference type="GO" id="GO:0004984">
    <property type="term" value="F:olfactory receptor activity"/>
    <property type="evidence" value="ECO:0007669"/>
    <property type="project" value="InterPro"/>
</dbReference>
<dbReference type="GO" id="GO:0007165">
    <property type="term" value="P:signal transduction"/>
    <property type="evidence" value="ECO:0007669"/>
    <property type="project" value="UniProtKB-KW"/>
</dbReference>
<evidence type="ECO:0008006" key="11">
    <source>
        <dbReference type="Google" id="ProtNLM"/>
    </source>
</evidence>
<gene>
    <name evidence="10" type="ORF">BBRV_LOCUS62508</name>
</gene>
<comment type="subcellular location">
    <subcellularLocation>
        <location evidence="1">Membrane</location>
        <topology evidence="1">Multi-pass membrane protein</topology>
    </subcellularLocation>
</comment>
<dbReference type="AlphaFoldDB" id="A0A6V7JUP9"/>
<keyword evidence="8" id="KW-0807">Transducer</keyword>
<protein>
    <recommendedName>
        <fullName evidence="11">Odorant receptor</fullName>
    </recommendedName>
</protein>
<reference evidence="10" key="1">
    <citation type="submission" date="2020-07" db="EMBL/GenBank/DDBJ databases">
        <authorList>
            <person name="Ferguson B K."/>
        </authorList>
    </citation>
    <scope>NUCLEOTIDE SEQUENCE</scope>
    <source>
        <strain evidence="10">L06</strain>
    </source>
</reference>
<evidence type="ECO:0000256" key="5">
    <source>
        <dbReference type="ARBA" id="ARBA00022989"/>
    </source>
</evidence>
<feature type="transmembrane region" description="Helical" evidence="9">
    <location>
        <begin position="32"/>
        <end position="55"/>
    </location>
</feature>
<dbReference type="GO" id="GO:0016020">
    <property type="term" value="C:membrane"/>
    <property type="evidence" value="ECO:0007669"/>
    <property type="project" value="UniProtKB-SubCell"/>
</dbReference>
<keyword evidence="4" id="KW-0552">Olfaction</keyword>
<dbReference type="Pfam" id="PF02949">
    <property type="entry name" value="7tm_6"/>
    <property type="match status" value="1"/>
</dbReference>
<keyword evidence="2" id="KW-0716">Sensory transduction</keyword>
<organism evidence="10">
    <name type="scientific">Bracon brevicornis</name>
    <dbReference type="NCBI Taxonomy" id="1563983"/>
    <lineage>
        <taxon>Eukaryota</taxon>
        <taxon>Metazoa</taxon>
        <taxon>Ecdysozoa</taxon>
        <taxon>Arthropoda</taxon>
        <taxon>Hexapoda</taxon>
        <taxon>Insecta</taxon>
        <taxon>Pterygota</taxon>
        <taxon>Neoptera</taxon>
        <taxon>Endopterygota</taxon>
        <taxon>Hymenoptera</taxon>
        <taxon>Apocrita</taxon>
        <taxon>Ichneumonoidea</taxon>
        <taxon>Braconidae</taxon>
        <taxon>Braconinae</taxon>
        <taxon>Bracon</taxon>
    </lineage>
</organism>
<dbReference type="GO" id="GO:0005549">
    <property type="term" value="F:odorant binding"/>
    <property type="evidence" value="ECO:0007669"/>
    <property type="project" value="InterPro"/>
</dbReference>
<evidence type="ECO:0000256" key="2">
    <source>
        <dbReference type="ARBA" id="ARBA00022606"/>
    </source>
</evidence>
<dbReference type="EMBL" id="CADCXW020000021">
    <property type="protein sequence ID" value="CAD1555851.1"/>
    <property type="molecule type" value="Genomic_DNA"/>
</dbReference>
<evidence type="ECO:0000256" key="9">
    <source>
        <dbReference type="SAM" id="Phobius"/>
    </source>
</evidence>
<evidence type="ECO:0000256" key="3">
    <source>
        <dbReference type="ARBA" id="ARBA00022692"/>
    </source>
</evidence>
<proteinExistence type="predicted"/>
<accession>A0A6V7JUP9</accession>
<keyword evidence="3 9" id="KW-0812">Transmembrane</keyword>
<sequence>MCIEQIEKDWKKLESQQEFNIMTQNVIIGRKITTLCAVFIYSGGMSYHTVMPFLMGSPASMGKEHEDRPIVFPGYEVLFNPYISPIYEVVYFSHCLAALIVYTITTVSCNMAASFVMHVSGLIQIMIIKLEDLVENGYQKDNKNVELKLRDIIQGHGNVMR</sequence>
<feature type="transmembrane region" description="Helical" evidence="9">
    <location>
        <begin position="91"/>
        <end position="116"/>
    </location>
</feature>